<evidence type="ECO:0000256" key="1">
    <source>
        <dbReference type="ARBA" id="ARBA00007122"/>
    </source>
</evidence>
<sequence>MKSILDSNEDNFAQTLKLNNSSDFMNSEGYHFLKKATEPFVKNTKNLVNVIMVAPSYDSDIPMVETLNSQFKIAALIPKNSTIIRRSYIIKKYKDIGIKVASHINKNKLKDSKEAINFINKVIPLGEKFIIMDHGGYFSHSAEIICKEFPDDQFLGFTEYTDNGHKKYTKQDGITRPIISTAHSYLKEPSDREAGESVTHVLDHVLRDCFGLKAKSVSQLSIGVVGFGRLGKGVAEQLRRRGVSNIRVADKSYRQLINAPSLGFHISSIEEICKACNVIISATGSAALKPSHYSLMKNNTLITTVTSPDDELKIDDIIRDKVIVDEKDRDLVTSYTVKSTGKKIHLLLNGESANTLLKSGIGDPSIFLPIAAQLVANLILVNQRDRLGLLIQSIDESYEEEIAKCWNNCFYG</sequence>
<dbReference type="InterPro" id="IPR036291">
    <property type="entry name" value="NAD(P)-bd_dom_sf"/>
</dbReference>
<dbReference type="PANTHER" id="PTHR23420">
    <property type="entry name" value="ADENOSYLHOMOCYSTEINASE"/>
    <property type="match status" value="1"/>
</dbReference>
<dbReference type="eggNOG" id="COG0499">
    <property type="taxonomic scope" value="Bacteria"/>
</dbReference>
<dbReference type="SUPFAM" id="SSF51735">
    <property type="entry name" value="NAD(P)-binding Rossmann-fold domains"/>
    <property type="match status" value="1"/>
</dbReference>
<accession>U3AQ40</accession>
<dbReference type="OrthoDB" id="5852672at2"/>
<dbReference type="Proteomes" id="UP000016567">
    <property type="component" value="Unassembled WGS sequence"/>
</dbReference>
<name>U3AQ40_9VIBR</name>
<reference evidence="3 4" key="1">
    <citation type="submission" date="2013-09" db="EMBL/GenBank/DDBJ databases">
        <title>Whole genome shotgun sequence of Vibrio azureus NBRC 104587.</title>
        <authorList>
            <person name="Isaki S."/>
            <person name="Hosoyama A."/>
            <person name="Numata M."/>
            <person name="Hashimoto M."/>
            <person name="Hosoyama Y."/>
            <person name="Tsuchikane K."/>
            <person name="Noguchi M."/>
            <person name="Hirakata S."/>
            <person name="Ichikawa N."/>
            <person name="Ohji S."/>
            <person name="Yamazoe A."/>
            <person name="Fujita N."/>
        </authorList>
    </citation>
    <scope>NUCLEOTIDE SEQUENCE [LARGE SCALE GENOMIC DNA]</scope>
    <source>
        <strain evidence="3 4">NBRC 104587</strain>
    </source>
</reference>
<dbReference type="STRING" id="1219077.VAZ01S_025_00020"/>
<evidence type="ECO:0000259" key="2">
    <source>
        <dbReference type="SMART" id="SM00997"/>
    </source>
</evidence>
<organism evidence="3 4">
    <name type="scientific">Vibrio azureus NBRC 104587</name>
    <dbReference type="NCBI Taxonomy" id="1219077"/>
    <lineage>
        <taxon>Bacteria</taxon>
        <taxon>Pseudomonadati</taxon>
        <taxon>Pseudomonadota</taxon>
        <taxon>Gammaproteobacteria</taxon>
        <taxon>Vibrionales</taxon>
        <taxon>Vibrionaceae</taxon>
        <taxon>Vibrio</taxon>
    </lineage>
</organism>
<dbReference type="SMART" id="SM00997">
    <property type="entry name" value="AdoHcyase_NAD"/>
    <property type="match status" value="1"/>
</dbReference>
<dbReference type="GO" id="GO:0033353">
    <property type="term" value="P:S-adenosylmethionine cycle"/>
    <property type="evidence" value="ECO:0007669"/>
    <property type="project" value="TreeGrafter"/>
</dbReference>
<dbReference type="RefSeq" id="WP_021709166.1">
    <property type="nucleotide sequence ID" value="NZ_BAOB01000593.1"/>
</dbReference>
<evidence type="ECO:0000313" key="4">
    <source>
        <dbReference type="Proteomes" id="UP000016567"/>
    </source>
</evidence>
<protein>
    <recommendedName>
        <fullName evidence="2">S-adenosyl-L-homocysteine hydrolase NAD binding domain-containing protein</fullName>
    </recommendedName>
</protein>
<dbReference type="InterPro" id="IPR015878">
    <property type="entry name" value="Ado_hCys_hydrolase_NAD-bd"/>
</dbReference>
<proteinExistence type="inferred from homology"/>
<comment type="caution">
    <text evidence="3">The sequence shown here is derived from an EMBL/GenBank/DDBJ whole genome shotgun (WGS) entry which is preliminary data.</text>
</comment>
<dbReference type="Gene3D" id="3.40.50.720">
    <property type="entry name" value="NAD(P)-binding Rossmann-like Domain"/>
    <property type="match status" value="1"/>
</dbReference>
<dbReference type="InterPro" id="IPR000043">
    <property type="entry name" value="Adenosylhomocysteinase-like"/>
</dbReference>
<dbReference type="EMBL" id="BATL01000025">
    <property type="protein sequence ID" value="GAD75407.1"/>
    <property type="molecule type" value="Genomic_DNA"/>
</dbReference>
<comment type="similarity">
    <text evidence="1">Belongs to the adenosylhomocysteinase family.</text>
</comment>
<feature type="domain" description="S-adenosyl-L-homocysteine hydrolase NAD binding" evidence="2">
    <location>
        <begin position="208"/>
        <end position="360"/>
    </location>
</feature>
<dbReference type="GO" id="GO:0004013">
    <property type="term" value="F:adenosylhomocysteinase activity"/>
    <property type="evidence" value="ECO:0007669"/>
    <property type="project" value="TreeGrafter"/>
</dbReference>
<dbReference type="Pfam" id="PF00670">
    <property type="entry name" value="AdoHcyase_NAD"/>
    <property type="match status" value="1"/>
</dbReference>
<dbReference type="GO" id="GO:0005829">
    <property type="term" value="C:cytosol"/>
    <property type="evidence" value="ECO:0007669"/>
    <property type="project" value="TreeGrafter"/>
</dbReference>
<dbReference type="PANTHER" id="PTHR23420:SF0">
    <property type="entry name" value="ADENOSYLHOMOCYSTEINASE"/>
    <property type="match status" value="1"/>
</dbReference>
<keyword evidence="4" id="KW-1185">Reference proteome</keyword>
<gene>
    <name evidence="3" type="ORF">VAZ01S_025_00020</name>
</gene>
<dbReference type="AlphaFoldDB" id="U3AQ40"/>
<evidence type="ECO:0000313" key="3">
    <source>
        <dbReference type="EMBL" id="GAD75407.1"/>
    </source>
</evidence>